<keyword evidence="1" id="KW-0472">Membrane</keyword>
<keyword evidence="1" id="KW-0812">Transmembrane</keyword>
<reference evidence="2" key="1">
    <citation type="submission" date="2020-10" db="EMBL/GenBank/DDBJ databases">
        <authorList>
            <person name="Gilroy R."/>
        </authorList>
    </citation>
    <scope>NUCLEOTIDE SEQUENCE</scope>
    <source>
        <strain evidence="2">ChiSjej4B22-8148</strain>
    </source>
</reference>
<proteinExistence type="predicted"/>
<dbReference type="AlphaFoldDB" id="A0A9D1AAH7"/>
<keyword evidence="1" id="KW-1133">Transmembrane helix</keyword>
<dbReference type="Proteomes" id="UP000886757">
    <property type="component" value="Unassembled WGS sequence"/>
</dbReference>
<evidence type="ECO:0000313" key="2">
    <source>
        <dbReference type="EMBL" id="HIR13070.1"/>
    </source>
</evidence>
<name>A0A9D1AAH7_9FIRM</name>
<protein>
    <submittedName>
        <fullName evidence="2">Type II secretion system F family protein</fullName>
    </submittedName>
</protein>
<dbReference type="PANTHER" id="PTHR35007:SF1">
    <property type="entry name" value="PILUS ASSEMBLY PROTEIN"/>
    <property type="match status" value="1"/>
</dbReference>
<reference evidence="2" key="2">
    <citation type="journal article" date="2021" name="PeerJ">
        <title>Extensive microbial diversity within the chicken gut microbiome revealed by metagenomics and culture.</title>
        <authorList>
            <person name="Gilroy R."/>
            <person name="Ravi A."/>
            <person name="Getino M."/>
            <person name="Pursley I."/>
            <person name="Horton D.L."/>
            <person name="Alikhan N.F."/>
            <person name="Baker D."/>
            <person name="Gharbi K."/>
            <person name="Hall N."/>
            <person name="Watson M."/>
            <person name="Adriaenssens E.M."/>
            <person name="Foster-Nyarko E."/>
            <person name="Jarju S."/>
            <person name="Secka A."/>
            <person name="Antonio M."/>
            <person name="Oren A."/>
            <person name="Chaudhuri R.R."/>
            <person name="La Ragione R."/>
            <person name="Hildebrand F."/>
            <person name="Pallen M.J."/>
        </authorList>
    </citation>
    <scope>NUCLEOTIDE SEQUENCE</scope>
    <source>
        <strain evidence="2">ChiSjej4B22-8148</strain>
    </source>
</reference>
<comment type="caution">
    <text evidence="2">The sequence shown here is derived from an EMBL/GenBank/DDBJ whole genome shotgun (WGS) entry which is preliminary data.</text>
</comment>
<dbReference type="EMBL" id="DVGK01000046">
    <property type="protein sequence ID" value="HIR13070.1"/>
    <property type="molecule type" value="Genomic_DNA"/>
</dbReference>
<organism evidence="2 3">
    <name type="scientific">Candidatus Choladousia intestinavium</name>
    <dbReference type="NCBI Taxonomy" id="2840727"/>
    <lineage>
        <taxon>Bacteria</taxon>
        <taxon>Bacillati</taxon>
        <taxon>Bacillota</taxon>
        <taxon>Clostridia</taxon>
        <taxon>Lachnospirales</taxon>
        <taxon>Lachnospiraceae</taxon>
        <taxon>Lachnospiraceae incertae sedis</taxon>
        <taxon>Candidatus Choladousia</taxon>
    </lineage>
</organism>
<sequence length="233" mass="26445">MLQGIFQYMLLDGLISYLFFSSFFAFLVLLPGFPVFLNDKKKRLQNARKREMNRQFLEGIQMTAASLAAGYSIENAVKEAWKELSRIYPKDSFIIREFQILVHQTEMNRSMEQLFLDLGNRSGVEDIQSFGEVFLTARRTGGDLLSVIRNTCSCIRQKQETLMEIETCLAGKVMEQNIMSAVPLLILGYIRLTSPEFLDGMYGNVTGAAVMTICLIVYGAAYLWGRSIVNIEV</sequence>
<accession>A0A9D1AAH7</accession>
<gene>
    <name evidence="2" type="ORF">IAB31_03990</name>
</gene>
<evidence type="ECO:0000313" key="3">
    <source>
        <dbReference type="Proteomes" id="UP000886757"/>
    </source>
</evidence>
<feature type="transmembrane region" description="Helical" evidence="1">
    <location>
        <begin position="14"/>
        <end position="36"/>
    </location>
</feature>
<evidence type="ECO:0000256" key="1">
    <source>
        <dbReference type="SAM" id="Phobius"/>
    </source>
</evidence>
<dbReference type="PANTHER" id="PTHR35007">
    <property type="entry name" value="INTEGRAL MEMBRANE PROTEIN-RELATED"/>
    <property type="match status" value="1"/>
</dbReference>
<feature type="transmembrane region" description="Helical" evidence="1">
    <location>
        <begin position="201"/>
        <end position="224"/>
    </location>
</feature>